<feature type="domain" description="Helicase C-terminal" evidence="6">
    <location>
        <begin position="338"/>
        <end position="526"/>
    </location>
</feature>
<keyword evidence="8" id="KW-1185">Reference proteome</keyword>
<protein>
    <submittedName>
        <fullName evidence="7">Ski2-like helicase</fullName>
    </submittedName>
</protein>
<keyword evidence="3" id="KW-0347">Helicase</keyword>
<dbReference type="PANTHER" id="PTHR47961">
    <property type="entry name" value="DNA POLYMERASE THETA, PUTATIVE (AFU_ORTHOLOGUE AFUA_1G05260)-RELATED"/>
    <property type="match status" value="1"/>
</dbReference>
<name>A0ABP2C6U9_9FIRM</name>
<dbReference type="PROSITE" id="PS51192">
    <property type="entry name" value="HELICASE_ATP_BIND_1"/>
    <property type="match status" value="1"/>
</dbReference>
<evidence type="ECO:0000256" key="2">
    <source>
        <dbReference type="ARBA" id="ARBA00022801"/>
    </source>
</evidence>
<feature type="domain" description="Helicase ATP-binding" evidence="5">
    <location>
        <begin position="105"/>
        <end position="224"/>
    </location>
</feature>
<organism evidence="7 8">
    <name type="scientific">Sporomusa sphaeroides DSM 2875</name>
    <dbReference type="NCBI Taxonomy" id="1337886"/>
    <lineage>
        <taxon>Bacteria</taxon>
        <taxon>Bacillati</taxon>
        <taxon>Bacillota</taxon>
        <taxon>Negativicutes</taxon>
        <taxon>Selenomonadales</taxon>
        <taxon>Sporomusaceae</taxon>
        <taxon>Sporomusa</taxon>
    </lineage>
</organism>
<comment type="caution">
    <text evidence="7">The sequence shown here is derived from an EMBL/GenBank/DDBJ whole genome shotgun (WGS) entry which is preliminary data.</text>
</comment>
<keyword evidence="4" id="KW-0067">ATP-binding</keyword>
<dbReference type="RefSeq" id="WP_075757668.1">
    <property type="nucleotide sequence ID" value="NZ_CP146991.1"/>
</dbReference>
<evidence type="ECO:0000256" key="3">
    <source>
        <dbReference type="ARBA" id="ARBA00022806"/>
    </source>
</evidence>
<dbReference type="Gene3D" id="3.40.50.300">
    <property type="entry name" value="P-loop containing nucleotide triphosphate hydrolases"/>
    <property type="match status" value="2"/>
</dbReference>
<evidence type="ECO:0000256" key="4">
    <source>
        <dbReference type="ARBA" id="ARBA00022840"/>
    </source>
</evidence>
<proteinExistence type="predicted"/>
<dbReference type="EMBL" id="FCOW01000014">
    <property type="protein sequence ID" value="CVK20106.1"/>
    <property type="molecule type" value="Genomic_DNA"/>
</dbReference>
<dbReference type="PANTHER" id="PTHR47961:SF6">
    <property type="entry name" value="DNA-DIRECTED DNA POLYMERASE"/>
    <property type="match status" value="1"/>
</dbReference>
<dbReference type="Pfam" id="PF00270">
    <property type="entry name" value="DEAD"/>
    <property type="match status" value="1"/>
</dbReference>
<dbReference type="Proteomes" id="UP000245702">
    <property type="component" value="Unassembled WGS sequence"/>
</dbReference>
<dbReference type="InterPro" id="IPR001650">
    <property type="entry name" value="Helicase_C-like"/>
</dbReference>
<evidence type="ECO:0000256" key="1">
    <source>
        <dbReference type="ARBA" id="ARBA00022741"/>
    </source>
</evidence>
<dbReference type="SMART" id="SM00487">
    <property type="entry name" value="DEXDc"/>
    <property type="match status" value="1"/>
</dbReference>
<evidence type="ECO:0000313" key="8">
    <source>
        <dbReference type="Proteomes" id="UP000245702"/>
    </source>
</evidence>
<sequence length="779" mass="90306">MTVTKKNVIAEIRNGTNLDEHLSVAKESLFKEGSVDTTVLEILSYLKIFQPTYFATHENDVIEMMGLYFKHPTPSSFVSLIFANYGEYIKETYGTNFTPVQADILKKIRTMHTFSFSAPTSTGKSFVFRELIKNADYDVVVVVPSRALINEYYDRVHEIIDSKNVNILTFVEIINTKHAKRNIFILTPERARELFKQKDRLNIGFVLFDEAQLSDEDSVRGLYFDSIVRRVQRSFPSAKCVFAHPFIANPEAQLKKNHVDIDENADALYYEQKNVGQIFYTHDKSRGEFYHFGIDKALIGEQKIKANFDPVAKAIKEGGSVLIFVSKAHIYNDQIFEDFKNYIDLCSEITNPAALEFIAQLQDYVGATNGKNTNYVSKILERLKRGIVIHHGSIPLRARLILEHFTQQGFCRICFATSTLEQGINMPFDVVYLDRFLASSPLSIKNLIGRAGRSTSHSIFDVGAVVIKQPNMSKFRILIKTPEKIDEQSHLDKEDEKLDEKYEEYKEAIKTDQFNDEYNLTNADVQKLASDEISYTVATLLDLMFDNNGFPIYPKWEQEENNARKAIYGDFHSLYRQYLGGRELTIAEKNILNQAIKIMMWRVFKKTFKLICQYRYDYASRKKERTSSENAEEISKLKANFLRGYADIPDKSLQNFSLLGNTPAELVDYDLIIYDTYDYLDKLIGFKLSDIYYAIFHQYYQSSQDERALRLAKYIRFGTDTESEIWMLKYGLTFEDIEWASSCIDSIDEKEIVFNDKYYELTEEQRALLERFHHQNNSV</sequence>
<dbReference type="PROSITE" id="PS51194">
    <property type="entry name" value="HELICASE_CTER"/>
    <property type="match status" value="1"/>
</dbReference>
<evidence type="ECO:0000313" key="7">
    <source>
        <dbReference type="EMBL" id="CVK20106.1"/>
    </source>
</evidence>
<evidence type="ECO:0000259" key="5">
    <source>
        <dbReference type="PROSITE" id="PS51192"/>
    </source>
</evidence>
<dbReference type="InterPro" id="IPR014001">
    <property type="entry name" value="Helicase_ATP-bd"/>
</dbReference>
<dbReference type="InterPro" id="IPR027417">
    <property type="entry name" value="P-loop_NTPase"/>
</dbReference>
<reference evidence="7 8" key="1">
    <citation type="submission" date="2016-01" db="EMBL/GenBank/DDBJ databases">
        <authorList>
            <person name="Brown R."/>
        </authorList>
    </citation>
    <scope>NUCLEOTIDE SEQUENCE [LARGE SCALE GENOMIC DNA]</scope>
    <source>
        <strain evidence="7">Sporomusa sphaeroides DSM 2875</strain>
    </source>
</reference>
<dbReference type="InterPro" id="IPR011545">
    <property type="entry name" value="DEAD/DEAH_box_helicase_dom"/>
</dbReference>
<evidence type="ECO:0000259" key="6">
    <source>
        <dbReference type="PROSITE" id="PS51194"/>
    </source>
</evidence>
<accession>A0ABP2C6U9</accession>
<gene>
    <name evidence="7" type="ORF">SSPH_02773</name>
</gene>
<dbReference type="InterPro" id="IPR050474">
    <property type="entry name" value="Hel308_SKI2-like"/>
</dbReference>
<keyword evidence="1" id="KW-0547">Nucleotide-binding</keyword>
<dbReference type="SUPFAM" id="SSF52540">
    <property type="entry name" value="P-loop containing nucleoside triphosphate hydrolases"/>
    <property type="match status" value="1"/>
</dbReference>
<keyword evidence="2" id="KW-0378">Hydrolase</keyword>
<dbReference type="SMART" id="SM00490">
    <property type="entry name" value="HELICc"/>
    <property type="match status" value="1"/>
</dbReference>